<dbReference type="GO" id="GO:0008623">
    <property type="term" value="C:CHRAC"/>
    <property type="evidence" value="ECO:0007669"/>
    <property type="project" value="TreeGrafter"/>
</dbReference>
<feature type="region of interest" description="Disordered" evidence="4">
    <location>
        <begin position="110"/>
        <end position="144"/>
    </location>
</feature>
<dbReference type="PANTHER" id="PTHR46172:SF1">
    <property type="entry name" value="DNA POLYMERASE EPSILON SUBUNIT 3"/>
    <property type="match status" value="1"/>
</dbReference>
<evidence type="ECO:0000313" key="6">
    <source>
        <dbReference type="EMBL" id="PIC42097.1"/>
    </source>
</evidence>
<dbReference type="GO" id="GO:0008622">
    <property type="term" value="C:epsilon DNA polymerase complex"/>
    <property type="evidence" value="ECO:0007669"/>
    <property type="project" value="TreeGrafter"/>
</dbReference>
<evidence type="ECO:0000256" key="3">
    <source>
        <dbReference type="ARBA" id="ARBA00039793"/>
    </source>
</evidence>
<feature type="domain" description="Transcription factor CBF/NF-Y/archaeal histone" evidence="5">
    <location>
        <begin position="17"/>
        <end position="76"/>
    </location>
</feature>
<evidence type="ECO:0000256" key="4">
    <source>
        <dbReference type="SAM" id="MobiDB-lite"/>
    </source>
</evidence>
<dbReference type="OrthoDB" id="1707486at2759"/>
<dbReference type="AlphaFoldDB" id="A0A2G5URB5"/>
<dbReference type="Proteomes" id="UP000230233">
    <property type="component" value="Chromosome III"/>
</dbReference>
<protein>
    <recommendedName>
        <fullName evidence="3">DNA polymerase epsilon subunit 3</fullName>
    </recommendedName>
</protein>
<name>A0A2G5URB5_9PELO</name>
<evidence type="ECO:0000313" key="7">
    <source>
        <dbReference type="Proteomes" id="UP000230233"/>
    </source>
</evidence>
<dbReference type="PANTHER" id="PTHR46172">
    <property type="entry name" value="DNA POLYMERASE EPSILON SUBUNIT 3"/>
    <property type="match status" value="1"/>
</dbReference>
<reference evidence="7" key="1">
    <citation type="submission" date="2017-10" db="EMBL/GenBank/DDBJ databases">
        <title>Rapid genome shrinkage in a self-fertile nematode reveals novel sperm competition proteins.</title>
        <authorList>
            <person name="Yin D."/>
            <person name="Schwarz E.M."/>
            <person name="Thomas C.G."/>
            <person name="Felde R.L."/>
            <person name="Korf I.F."/>
            <person name="Cutter A.D."/>
            <person name="Schartner C.M."/>
            <person name="Ralston E.J."/>
            <person name="Meyer B.J."/>
            <person name="Haag E.S."/>
        </authorList>
    </citation>
    <scope>NUCLEOTIDE SEQUENCE [LARGE SCALE GENOMIC DNA]</scope>
    <source>
        <strain evidence="7">JU1422</strain>
    </source>
</reference>
<keyword evidence="7" id="KW-1185">Reference proteome</keyword>
<dbReference type="InterPro" id="IPR003958">
    <property type="entry name" value="CBFA_NFYB_domain"/>
</dbReference>
<dbReference type="CDD" id="cd22928">
    <property type="entry name" value="HFD_POLE3_DPB4"/>
    <property type="match status" value="1"/>
</dbReference>
<dbReference type="EMBL" id="PDUG01000003">
    <property type="protein sequence ID" value="PIC42097.1"/>
    <property type="molecule type" value="Genomic_DNA"/>
</dbReference>
<feature type="compositionally biased region" description="Acidic residues" evidence="4">
    <location>
        <begin position="120"/>
        <end position="144"/>
    </location>
</feature>
<proteinExistence type="predicted"/>
<sequence>MSRAAMEEVDERVAGMLLPAAIVTRLMKEENISGSKEARDLINRAAAVFLINLSDVAVQAAREVKQKTLSAEHVLKGLRDLEHNSIYNHCKQINDNWKVLRQQKLLQRKMADQQQQTAEVEMEDDEVVEEDDVVEDTPADDSMI</sequence>
<dbReference type="Gene3D" id="1.10.20.10">
    <property type="entry name" value="Histone, subunit A"/>
    <property type="match status" value="1"/>
</dbReference>
<dbReference type="Pfam" id="PF00808">
    <property type="entry name" value="CBFD_NFYB_HMF"/>
    <property type="match status" value="1"/>
</dbReference>
<comment type="subcellular location">
    <subcellularLocation>
        <location evidence="1">Nucleus</location>
    </subcellularLocation>
</comment>
<dbReference type="InterPro" id="IPR009072">
    <property type="entry name" value="Histone-fold"/>
</dbReference>
<evidence type="ECO:0000256" key="2">
    <source>
        <dbReference type="ARBA" id="ARBA00023242"/>
    </source>
</evidence>
<dbReference type="GO" id="GO:0006974">
    <property type="term" value="P:DNA damage response"/>
    <property type="evidence" value="ECO:0007669"/>
    <property type="project" value="TreeGrafter"/>
</dbReference>
<dbReference type="GO" id="GO:0046982">
    <property type="term" value="F:protein heterodimerization activity"/>
    <property type="evidence" value="ECO:0007669"/>
    <property type="project" value="InterPro"/>
</dbReference>
<accession>A0A2G5URB5</accession>
<dbReference type="GO" id="GO:0006272">
    <property type="term" value="P:leading strand elongation"/>
    <property type="evidence" value="ECO:0007669"/>
    <property type="project" value="TreeGrafter"/>
</dbReference>
<evidence type="ECO:0000256" key="1">
    <source>
        <dbReference type="ARBA" id="ARBA00004123"/>
    </source>
</evidence>
<dbReference type="GO" id="GO:0031490">
    <property type="term" value="F:chromatin DNA binding"/>
    <property type="evidence" value="ECO:0007669"/>
    <property type="project" value="TreeGrafter"/>
</dbReference>
<comment type="caution">
    <text evidence="6">The sequence shown here is derived from an EMBL/GenBank/DDBJ whole genome shotgun (WGS) entry which is preliminary data.</text>
</comment>
<dbReference type="InterPro" id="IPR051377">
    <property type="entry name" value="DNA_Pol-Epsilon_Subunit"/>
</dbReference>
<keyword evidence="2" id="KW-0539">Nucleus</keyword>
<organism evidence="6 7">
    <name type="scientific">Caenorhabditis nigoni</name>
    <dbReference type="NCBI Taxonomy" id="1611254"/>
    <lineage>
        <taxon>Eukaryota</taxon>
        <taxon>Metazoa</taxon>
        <taxon>Ecdysozoa</taxon>
        <taxon>Nematoda</taxon>
        <taxon>Chromadorea</taxon>
        <taxon>Rhabditida</taxon>
        <taxon>Rhabditina</taxon>
        <taxon>Rhabditomorpha</taxon>
        <taxon>Rhabditoidea</taxon>
        <taxon>Rhabditidae</taxon>
        <taxon>Peloderinae</taxon>
        <taxon>Caenorhabditis</taxon>
    </lineage>
</organism>
<dbReference type="GO" id="GO:0031507">
    <property type="term" value="P:heterochromatin formation"/>
    <property type="evidence" value="ECO:0007669"/>
    <property type="project" value="TreeGrafter"/>
</dbReference>
<evidence type="ECO:0000259" key="5">
    <source>
        <dbReference type="Pfam" id="PF00808"/>
    </source>
</evidence>
<gene>
    <name evidence="6" type="primary">Cni-T26A5.8</name>
    <name evidence="6" type="synonym">Cnig_chr_III.g9284</name>
    <name evidence="6" type="ORF">B9Z55_009284</name>
</gene>
<dbReference type="STRING" id="1611254.A0A2G5URB5"/>
<dbReference type="SUPFAM" id="SSF47113">
    <property type="entry name" value="Histone-fold"/>
    <property type="match status" value="1"/>
</dbReference>